<evidence type="ECO:0000256" key="3">
    <source>
        <dbReference type="ARBA" id="ARBA00023235"/>
    </source>
</evidence>
<dbReference type="HAMAP" id="MF_00171">
    <property type="entry name" value="TruA"/>
    <property type="match status" value="1"/>
</dbReference>
<evidence type="ECO:0000256" key="6">
    <source>
        <dbReference type="PIRSR" id="PIRSR001430-2"/>
    </source>
</evidence>
<evidence type="ECO:0000313" key="9">
    <source>
        <dbReference type="EMBL" id="MBB6091567.1"/>
    </source>
</evidence>
<dbReference type="PANTHER" id="PTHR11142:SF0">
    <property type="entry name" value="TRNA PSEUDOURIDINE SYNTHASE-LIKE 1"/>
    <property type="match status" value="1"/>
</dbReference>
<dbReference type="SUPFAM" id="SSF55120">
    <property type="entry name" value="Pseudouridine synthase"/>
    <property type="match status" value="1"/>
</dbReference>
<evidence type="ECO:0000256" key="2">
    <source>
        <dbReference type="ARBA" id="ARBA00022694"/>
    </source>
</evidence>
<dbReference type="GO" id="GO:0003723">
    <property type="term" value="F:RNA binding"/>
    <property type="evidence" value="ECO:0007669"/>
    <property type="project" value="InterPro"/>
</dbReference>
<dbReference type="Proteomes" id="UP000588068">
    <property type="component" value="Unassembled WGS sequence"/>
</dbReference>
<evidence type="ECO:0000259" key="8">
    <source>
        <dbReference type="Pfam" id="PF01416"/>
    </source>
</evidence>
<evidence type="ECO:0000256" key="5">
    <source>
        <dbReference type="PIRSR" id="PIRSR001430-1"/>
    </source>
</evidence>
<dbReference type="RefSeq" id="WP_184329359.1">
    <property type="nucleotide sequence ID" value="NZ_JACHHZ010000001.1"/>
</dbReference>
<organism evidence="9 10">
    <name type="scientific">Povalibacter uvarum</name>
    <dbReference type="NCBI Taxonomy" id="732238"/>
    <lineage>
        <taxon>Bacteria</taxon>
        <taxon>Pseudomonadati</taxon>
        <taxon>Pseudomonadota</taxon>
        <taxon>Gammaproteobacteria</taxon>
        <taxon>Steroidobacterales</taxon>
        <taxon>Steroidobacteraceae</taxon>
        <taxon>Povalibacter</taxon>
    </lineage>
</organism>
<evidence type="ECO:0000256" key="1">
    <source>
        <dbReference type="ARBA" id="ARBA00009375"/>
    </source>
</evidence>
<dbReference type="InterPro" id="IPR020095">
    <property type="entry name" value="PsdUridine_synth_TruA_C"/>
</dbReference>
<dbReference type="FunFam" id="3.30.70.580:FF:000001">
    <property type="entry name" value="tRNA pseudouridine synthase A"/>
    <property type="match status" value="1"/>
</dbReference>
<comment type="function">
    <text evidence="4">Formation of pseudouridine at positions 38, 39 and 40 in the anticodon stem and loop of transfer RNAs.</text>
</comment>
<name>A0A841HFB7_9GAMM</name>
<comment type="catalytic activity">
    <reaction evidence="4 7">
        <text>uridine(38/39/40) in tRNA = pseudouridine(38/39/40) in tRNA</text>
        <dbReference type="Rhea" id="RHEA:22376"/>
        <dbReference type="Rhea" id="RHEA-COMP:10085"/>
        <dbReference type="Rhea" id="RHEA-COMP:10087"/>
        <dbReference type="ChEBI" id="CHEBI:65314"/>
        <dbReference type="ChEBI" id="CHEBI:65315"/>
        <dbReference type="EC" id="5.4.99.12"/>
    </reaction>
</comment>
<dbReference type="Gene3D" id="3.30.70.660">
    <property type="entry name" value="Pseudouridine synthase I, catalytic domain, C-terminal subdomain"/>
    <property type="match status" value="1"/>
</dbReference>
<evidence type="ECO:0000256" key="4">
    <source>
        <dbReference type="HAMAP-Rule" id="MF_00171"/>
    </source>
</evidence>
<sequence length="268" mass="29161">MRIALGIEYDGSAFAGWQAQHDARGVQAAVEAAVAFVADHPVEVTAAGRTDAGVHAAIQVIHFDTEVTRTPRSWVLGANANLPKQVTVLWAKEVPDSFHARYGAMARSYRYFILNRAVRPALGANNITWVREPLDHERMHLAAQQLVGEHDFSSFRAAECQSRSPVRRLARISVRRRGELIAIEVTANAFLHHMVRNIAGTLIAVGCGDRPVEWVGEVLAARDRKVGGITAPPNGLYLAGIHYDPALGLPSEAGEIFGLACPVRPDQV</sequence>
<dbReference type="CDD" id="cd02570">
    <property type="entry name" value="PseudoU_synth_EcTruA"/>
    <property type="match status" value="1"/>
</dbReference>
<keyword evidence="10" id="KW-1185">Reference proteome</keyword>
<comment type="caution">
    <text evidence="4">Lacks conserved residue(s) required for the propagation of feature annotation.</text>
</comment>
<evidence type="ECO:0000313" key="10">
    <source>
        <dbReference type="Proteomes" id="UP000588068"/>
    </source>
</evidence>
<dbReference type="InterPro" id="IPR020097">
    <property type="entry name" value="PsdUridine_synth_TruA_a/b_dom"/>
</dbReference>
<dbReference type="GO" id="GO:0031119">
    <property type="term" value="P:tRNA pseudouridine synthesis"/>
    <property type="evidence" value="ECO:0007669"/>
    <property type="project" value="UniProtKB-UniRule"/>
</dbReference>
<dbReference type="PIRSF" id="PIRSF001430">
    <property type="entry name" value="tRNA_psdUrid_synth"/>
    <property type="match status" value="1"/>
</dbReference>
<feature type="active site" description="Nucleophile" evidence="4 5">
    <location>
        <position position="51"/>
    </location>
</feature>
<gene>
    <name evidence="4" type="primary">truA</name>
    <name evidence="9" type="ORF">HNQ60_000413</name>
</gene>
<accession>A0A841HFB7</accession>
<dbReference type="Gene3D" id="3.30.70.580">
    <property type="entry name" value="Pseudouridine synthase I, catalytic domain, N-terminal subdomain"/>
    <property type="match status" value="1"/>
</dbReference>
<dbReference type="InterPro" id="IPR001406">
    <property type="entry name" value="PsdUridine_synth_TruA"/>
</dbReference>
<feature type="domain" description="Pseudouridine synthase I TruA alpha/beta" evidence="8">
    <location>
        <begin position="8"/>
        <end position="102"/>
    </location>
</feature>
<dbReference type="NCBIfam" id="TIGR00071">
    <property type="entry name" value="hisT_truA"/>
    <property type="match status" value="1"/>
</dbReference>
<dbReference type="AlphaFoldDB" id="A0A841HFB7"/>
<dbReference type="EC" id="5.4.99.12" evidence="4"/>
<protein>
    <recommendedName>
        <fullName evidence="4">tRNA pseudouridine synthase A</fullName>
        <ecNumber evidence="4">5.4.99.12</ecNumber>
    </recommendedName>
    <alternativeName>
        <fullName evidence="4">tRNA pseudouridine(38-40) synthase</fullName>
    </alternativeName>
    <alternativeName>
        <fullName evidence="4">tRNA pseudouridylate synthase I</fullName>
    </alternativeName>
    <alternativeName>
        <fullName evidence="4">tRNA-uridine isomerase I</fullName>
    </alternativeName>
</protein>
<comment type="similarity">
    <text evidence="1 4 7">Belongs to the tRNA pseudouridine synthase TruA family.</text>
</comment>
<proteinExistence type="inferred from homology"/>
<comment type="caution">
    <text evidence="9">The sequence shown here is derived from an EMBL/GenBank/DDBJ whole genome shotgun (WGS) entry which is preliminary data.</text>
</comment>
<dbReference type="InterPro" id="IPR020094">
    <property type="entry name" value="TruA/RsuA/RluB/E/F_N"/>
</dbReference>
<dbReference type="PANTHER" id="PTHR11142">
    <property type="entry name" value="PSEUDOURIDYLATE SYNTHASE"/>
    <property type="match status" value="1"/>
</dbReference>
<evidence type="ECO:0000256" key="7">
    <source>
        <dbReference type="RuleBase" id="RU003792"/>
    </source>
</evidence>
<reference evidence="9 10" key="1">
    <citation type="submission" date="2020-08" db="EMBL/GenBank/DDBJ databases">
        <title>Genomic Encyclopedia of Type Strains, Phase IV (KMG-IV): sequencing the most valuable type-strain genomes for metagenomic binning, comparative biology and taxonomic classification.</title>
        <authorList>
            <person name="Goeker M."/>
        </authorList>
    </citation>
    <scope>NUCLEOTIDE SEQUENCE [LARGE SCALE GENOMIC DNA]</scope>
    <source>
        <strain evidence="9 10">DSM 26723</strain>
    </source>
</reference>
<keyword evidence="2 4" id="KW-0819">tRNA processing</keyword>
<feature type="domain" description="Pseudouridine synthase I TruA alpha/beta" evidence="8">
    <location>
        <begin position="142"/>
        <end position="244"/>
    </location>
</feature>
<dbReference type="GO" id="GO:0160147">
    <property type="term" value="F:tRNA pseudouridine(38-40) synthase activity"/>
    <property type="evidence" value="ECO:0007669"/>
    <property type="project" value="UniProtKB-EC"/>
</dbReference>
<dbReference type="InterPro" id="IPR020103">
    <property type="entry name" value="PsdUridine_synth_cat_dom_sf"/>
</dbReference>
<dbReference type="Pfam" id="PF01416">
    <property type="entry name" value="PseudoU_synth_1"/>
    <property type="match status" value="2"/>
</dbReference>
<feature type="binding site" evidence="4 6">
    <location>
        <position position="109"/>
    </location>
    <ligand>
        <name>substrate</name>
    </ligand>
</feature>
<dbReference type="EMBL" id="JACHHZ010000001">
    <property type="protein sequence ID" value="MBB6091567.1"/>
    <property type="molecule type" value="Genomic_DNA"/>
</dbReference>
<comment type="subunit">
    <text evidence="4">Homodimer.</text>
</comment>
<keyword evidence="3 4" id="KW-0413">Isomerase</keyword>